<comment type="similarity">
    <text evidence="1">Belongs to the NAD(P)-dependent epimerase/dehydratase family.</text>
</comment>
<dbReference type="PANTHER" id="PTHR43000">
    <property type="entry name" value="DTDP-D-GLUCOSE 4,6-DEHYDRATASE-RELATED"/>
    <property type="match status" value="1"/>
</dbReference>
<organism evidence="3 4">
    <name type="scientific">Dyadobacter jiangsuensis</name>
    <dbReference type="NCBI Taxonomy" id="1591085"/>
    <lineage>
        <taxon>Bacteria</taxon>
        <taxon>Pseudomonadati</taxon>
        <taxon>Bacteroidota</taxon>
        <taxon>Cytophagia</taxon>
        <taxon>Cytophagales</taxon>
        <taxon>Spirosomataceae</taxon>
        <taxon>Dyadobacter</taxon>
    </lineage>
</organism>
<gene>
    <name evidence="3" type="ORF">CLV60_107297</name>
</gene>
<dbReference type="InterPro" id="IPR001509">
    <property type="entry name" value="Epimerase_deHydtase"/>
</dbReference>
<accession>A0A2P8G220</accession>
<dbReference type="InterPro" id="IPR036291">
    <property type="entry name" value="NAD(P)-bd_dom_sf"/>
</dbReference>
<protein>
    <submittedName>
        <fullName evidence="3">UDP-glucose 4-epimerase</fullName>
    </submittedName>
</protein>
<sequence length="328" mass="36407">MSILVTGSAGHLGEALMRTLRSRGIAATGIDIKHSAYTDLVGDIADRDFVSTAMRGIRTVMHTATLHKPHVATHSKQDFVDTNITGTLNLLEEAVLQNVSAFLFTSTTSTFGSAMNPAKGAPAAWITEEVVPQPKNIYSVTKLAAESLCELFHRKSGLPVLILRTSRFFPEDDDNAETRKLYDTPNVQALELLYRRVDIADAVSAHLLAMEKAGTIGFGKYIISATTPFTPSQLAQLHTDATAVIRTLYPECEILFAVQGWKLFSEIDRVYVNERARRDLGWEPEYDFTHVLRSLRNGTDFRSELAREIGSKGYHEEEFEEGPFPVES</sequence>
<reference evidence="3 4" key="1">
    <citation type="submission" date="2018-03" db="EMBL/GenBank/DDBJ databases">
        <title>Genomic Encyclopedia of Archaeal and Bacterial Type Strains, Phase II (KMG-II): from individual species to whole genera.</title>
        <authorList>
            <person name="Goeker M."/>
        </authorList>
    </citation>
    <scope>NUCLEOTIDE SEQUENCE [LARGE SCALE GENOMIC DNA]</scope>
    <source>
        <strain evidence="3 4">DSM 29057</strain>
    </source>
</reference>
<dbReference type="AlphaFoldDB" id="A0A2P8G220"/>
<evidence type="ECO:0000259" key="2">
    <source>
        <dbReference type="Pfam" id="PF01370"/>
    </source>
</evidence>
<dbReference type="OrthoDB" id="9801056at2"/>
<dbReference type="EMBL" id="PYAS01000007">
    <property type="protein sequence ID" value="PSL28032.1"/>
    <property type="molecule type" value="Genomic_DNA"/>
</dbReference>
<dbReference type="Gene3D" id="3.40.50.720">
    <property type="entry name" value="NAD(P)-binding Rossmann-like Domain"/>
    <property type="match status" value="1"/>
</dbReference>
<dbReference type="SUPFAM" id="SSF51735">
    <property type="entry name" value="NAD(P)-binding Rossmann-fold domains"/>
    <property type="match status" value="1"/>
</dbReference>
<proteinExistence type="inferred from homology"/>
<comment type="caution">
    <text evidence="3">The sequence shown here is derived from an EMBL/GenBank/DDBJ whole genome shotgun (WGS) entry which is preliminary data.</text>
</comment>
<feature type="domain" description="NAD-dependent epimerase/dehydratase" evidence="2">
    <location>
        <begin position="3"/>
        <end position="181"/>
    </location>
</feature>
<evidence type="ECO:0000313" key="4">
    <source>
        <dbReference type="Proteomes" id="UP000241964"/>
    </source>
</evidence>
<dbReference type="RefSeq" id="WP_106596563.1">
    <property type="nucleotide sequence ID" value="NZ_PYAS01000007.1"/>
</dbReference>
<evidence type="ECO:0000313" key="3">
    <source>
        <dbReference type="EMBL" id="PSL28032.1"/>
    </source>
</evidence>
<name>A0A2P8G220_9BACT</name>
<keyword evidence="4" id="KW-1185">Reference proteome</keyword>
<evidence type="ECO:0000256" key="1">
    <source>
        <dbReference type="ARBA" id="ARBA00007637"/>
    </source>
</evidence>
<dbReference type="Proteomes" id="UP000241964">
    <property type="component" value="Unassembled WGS sequence"/>
</dbReference>
<dbReference type="Pfam" id="PF01370">
    <property type="entry name" value="Epimerase"/>
    <property type="match status" value="1"/>
</dbReference>